<dbReference type="PROSITE" id="PS00690">
    <property type="entry name" value="DEAH_ATP_HELICASE"/>
    <property type="match status" value="1"/>
</dbReference>
<keyword evidence="4" id="KW-1185">Reference proteome</keyword>
<proteinExistence type="predicted"/>
<evidence type="ECO:0000259" key="2">
    <source>
        <dbReference type="PROSITE" id="PS51192"/>
    </source>
</evidence>
<dbReference type="SMART" id="SM00487">
    <property type="entry name" value="DEXDc"/>
    <property type="match status" value="1"/>
</dbReference>
<dbReference type="PROSITE" id="PS51192">
    <property type="entry name" value="HELICASE_ATP_BIND_1"/>
    <property type="match status" value="1"/>
</dbReference>
<accession>A0ABQ9VN88</accession>
<dbReference type="PANTHER" id="PTHR18934:SF85">
    <property type="entry name" value="ATP-DEPENDENT RNA HELICASE DHX8"/>
    <property type="match status" value="1"/>
</dbReference>
<dbReference type="InterPro" id="IPR044762">
    <property type="entry name" value="DHX8/Prp22_DEXHc"/>
</dbReference>
<dbReference type="InterPro" id="IPR014001">
    <property type="entry name" value="Helicase_ATP-bd"/>
</dbReference>
<feature type="domain" description="Helicase ATP-binding" evidence="2">
    <location>
        <begin position="63"/>
        <end position="226"/>
    </location>
</feature>
<reference evidence="3 4" key="1">
    <citation type="submission" date="2023-05" db="EMBL/GenBank/DDBJ databases">
        <title>B98-5 Cell Line De Novo Hybrid Assembly: An Optical Mapping Approach.</title>
        <authorList>
            <person name="Kananen K."/>
            <person name="Auerbach J.A."/>
            <person name="Kautto E."/>
            <person name="Blachly J.S."/>
        </authorList>
    </citation>
    <scope>NUCLEOTIDE SEQUENCE [LARGE SCALE GENOMIC DNA]</scope>
    <source>
        <strain evidence="3">B95-8</strain>
        <tissue evidence="3">Cell line</tissue>
    </source>
</reference>
<gene>
    <name evidence="3" type="primary">DHX8_2</name>
    <name evidence="3" type="ORF">P7K49_010585</name>
</gene>
<name>A0ABQ9VN88_SAGOE</name>
<sequence>MRGIGMMPNDIPDWKKHAFVGNKASYGKKTQMSIIEQRESLPIYKLKEQLVQRDDISKLKLAGQAVHDNQILIVIGETGSGKTTQITQYLAEAGYTSRGKIGCTQPRRVAAMSVAKRVSEEFGCCLGQEVGYTIRFEDCTSPETVIKYMTDGMLLRECLIDPDLTQYAIIMLDEAHERTVHTDVLFGLLKKTVQKRQDMKLIVTSATLDAVKFSQYFYEAPIFTIPG</sequence>
<dbReference type="Proteomes" id="UP001266305">
    <property type="component" value="Unassembled WGS sequence"/>
</dbReference>
<dbReference type="InterPro" id="IPR027417">
    <property type="entry name" value="P-loop_NTPase"/>
</dbReference>
<evidence type="ECO:0000313" key="4">
    <source>
        <dbReference type="Proteomes" id="UP001266305"/>
    </source>
</evidence>
<dbReference type="Gene3D" id="3.40.50.300">
    <property type="entry name" value="P-loop containing nucleotide triphosphate hydrolases"/>
    <property type="match status" value="1"/>
</dbReference>
<dbReference type="CDD" id="cd17971">
    <property type="entry name" value="DEXHc_DHX8"/>
    <property type="match status" value="1"/>
</dbReference>
<dbReference type="PANTHER" id="PTHR18934">
    <property type="entry name" value="ATP-DEPENDENT RNA HELICASE"/>
    <property type="match status" value="1"/>
</dbReference>
<dbReference type="Pfam" id="PF00270">
    <property type="entry name" value="DEAD"/>
    <property type="match status" value="1"/>
</dbReference>
<dbReference type="EMBL" id="JASSZA010000005">
    <property type="protein sequence ID" value="KAK2110839.1"/>
    <property type="molecule type" value="Genomic_DNA"/>
</dbReference>
<keyword evidence="1" id="KW-0378">Hydrolase</keyword>
<evidence type="ECO:0000256" key="1">
    <source>
        <dbReference type="ARBA" id="ARBA00022801"/>
    </source>
</evidence>
<protein>
    <submittedName>
        <fullName evidence="3">ATP-dependent RNA helicase dhx8</fullName>
    </submittedName>
</protein>
<dbReference type="InterPro" id="IPR011545">
    <property type="entry name" value="DEAD/DEAH_box_helicase_dom"/>
</dbReference>
<dbReference type="InterPro" id="IPR002464">
    <property type="entry name" value="DNA/RNA_helicase_DEAH_CS"/>
</dbReference>
<keyword evidence="3" id="KW-0067">ATP-binding</keyword>
<dbReference type="GO" id="GO:0004386">
    <property type="term" value="F:helicase activity"/>
    <property type="evidence" value="ECO:0007669"/>
    <property type="project" value="UniProtKB-KW"/>
</dbReference>
<keyword evidence="3" id="KW-0347">Helicase</keyword>
<comment type="caution">
    <text evidence="3">The sequence shown here is derived from an EMBL/GenBank/DDBJ whole genome shotgun (WGS) entry which is preliminary data.</text>
</comment>
<dbReference type="SUPFAM" id="SSF52540">
    <property type="entry name" value="P-loop containing nucleoside triphosphate hydrolases"/>
    <property type="match status" value="1"/>
</dbReference>
<keyword evidence="3" id="KW-0547">Nucleotide-binding</keyword>
<evidence type="ECO:0000313" key="3">
    <source>
        <dbReference type="EMBL" id="KAK2110839.1"/>
    </source>
</evidence>
<organism evidence="3 4">
    <name type="scientific">Saguinus oedipus</name>
    <name type="common">Cotton-top tamarin</name>
    <name type="synonym">Oedipomidas oedipus</name>
    <dbReference type="NCBI Taxonomy" id="9490"/>
    <lineage>
        <taxon>Eukaryota</taxon>
        <taxon>Metazoa</taxon>
        <taxon>Chordata</taxon>
        <taxon>Craniata</taxon>
        <taxon>Vertebrata</taxon>
        <taxon>Euteleostomi</taxon>
        <taxon>Mammalia</taxon>
        <taxon>Eutheria</taxon>
        <taxon>Euarchontoglires</taxon>
        <taxon>Primates</taxon>
        <taxon>Haplorrhini</taxon>
        <taxon>Platyrrhini</taxon>
        <taxon>Cebidae</taxon>
        <taxon>Callitrichinae</taxon>
        <taxon>Saguinus</taxon>
    </lineage>
</organism>